<protein>
    <submittedName>
        <fullName evidence="2">Uncharacterized protein</fullName>
    </submittedName>
</protein>
<dbReference type="Proteomes" id="UP000620224">
    <property type="component" value="Unassembled WGS sequence"/>
</dbReference>
<reference evidence="2" key="2">
    <citation type="submission" date="2020-09" db="EMBL/GenBank/DDBJ databases">
        <authorList>
            <person name="Sun Q."/>
            <person name="Ohkuma M."/>
        </authorList>
    </citation>
    <scope>NUCLEOTIDE SEQUENCE</scope>
    <source>
        <strain evidence="2">JCM 4490</strain>
    </source>
</reference>
<name>A0A918ITU3_9ACTN</name>
<evidence type="ECO:0000313" key="2">
    <source>
        <dbReference type="EMBL" id="GGW29642.1"/>
    </source>
</evidence>
<gene>
    <name evidence="2" type="ORF">GCM10010503_01380</name>
</gene>
<organism evidence="2 3">
    <name type="scientific">Streptomyces lucensis JCM 4490</name>
    <dbReference type="NCBI Taxonomy" id="1306176"/>
    <lineage>
        <taxon>Bacteria</taxon>
        <taxon>Bacillati</taxon>
        <taxon>Actinomycetota</taxon>
        <taxon>Actinomycetes</taxon>
        <taxon>Kitasatosporales</taxon>
        <taxon>Streptomycetaceae</taxon>
        <taxon>Streptomyces</taxon>
    </lineage>
</organism>
<keyword evidence="3" id="KW-1185">Reference proteome</keyword>
<feature type="compositionally biased region" description="Basic residues" evidence="1">
    <location>
        <begin position="95"/>
        <end position="110"/>
    </location>
</feature>
<dbReference type="EMBL" id="BMUE01000001">
    <property type="protein sequence ID" value="GGW29642.1"/>
    <property type="molecule type" value="Genomic_DNA"/>
</dbReference>
<proteinExistence type="predicted"/>
<comment type="caution">
    <text evidence="2">The sequence shown here is derived from an EMBL/GenBank/DDBJ whole genome shotgun (WGS) entry which is preliminary data.</text>
</comment>
<feature type="region of interest" description="Disordered" evidence="1">
    <location>
        <begin position="63"/>
        <end position="110"/>
    </location>
</feature>
<evidence type="ECO:0000256" key="1">
    <source>
        <dbReference type="SAM" id="MobiDB-lite"/>
    </source>
</evidence>
<evidence type="ECO:0000313" key="3">
    <source>
        <dbReference type="Proteomes" id="UP000620224"/>
    </source>
</evidence>
<sequence>MHAVAVRGRLDRFGEGGVLDDGVEQTVQAHVGYFRPGVGSASNPVRGGGRGCPAYDAADVRAGAVDNPRRGGRGRPRPPVARCREAPGAGESSKTPRHRVFPRNPRVRWS</sequence>
<accession>A0A918ITU3</accession>
<dbReference type="AlphaFoldDB" id="A0A918ITU3"/>
<reference evidence="2" key="1">
    <citation type="journal article" date="2014" name="Int. J. Syst. Evol. Microbiol.">
        <title>Complete genome sequence of Corynebacterium casei LMG S-19264T (=DSM 44701T), isolated from a smear-ripened cheese.</title>
        <authorList>
            <consortium name="US DOE Joint Genome Institute (JGI-PGF)"/>
            <person name="Walter F."/>
            <person name="Albersmeier A."/>
            <person name="Kalinowski J."/>
            <person name="Ruckert C."/>
        </authorList>
    </citation>
    <scope>NUCLEOTIDE SEQUENCE</scope>
    <source>
        <strain evidence="2">JCM 4490</strain>
    </source>
</reference>